<dbReference type="InterPro" id="IPR035968">
    <property type="entry name" value="ATP_synth_F1_ATPase_gsu"/>
</dbReference>
<evidence type="ECO:0000313" key="11">
    <source>
        <dbReference type="Proteomes" id="UP000316851"/>
    </source>
</evidence>
<sequence>MQIKTIKEKNKSLDNILKIIESKKNITLINILKLTKRIAFYYERTERSRNIIKKLSERHQIDLPILNHEKTHWYEKSKWLRKLSQKLLPASIWVYITEEEKYDTNSYLKHELNIEKNYRKNDVFIAIGKRAINFCKNKNYNVIYSEQENDIDKLTKVLPDFILNYLKAYGFFNVRFIINSSKLKQDYLEILPMKKLNFDLQGHYETLENEIDLNKLTIYPDIISFINSEINSYLTYMTLTLLSESSLIYQKYKLVDENQKINDLEKKQRQLHLKELRAKREIEVEQISLLSKKKDLLYEKSKNEKN</sequence>
<dbReference type="NCBIfam" id="NF045933">
    <property type="entry name" value="MSC_0622_gamma"/>
    <property type="match status" value="1"/>
</dbReference>
<evidence type="ECO:0000256" key="8">
    <source>
        <dbReference type="ARBA" id="ARBA00023310"/>
    </source>
</evidence>
<organism evidence="10 11">
    <name type="scientific">Metamycoplasma neophronis</name>
    <dbReference type="NCBI Taxonomy" id="872983"/>
    <lineage>
        <taxon>Bacteria</taxon>
        <taxon>Bacillati</taxon>
        <taxon>Mycoplasmatota</taxon>
        <taxon>Mycoplasmoidales</taxon>
        <taxon>Metamycoplasmataceae</taxon>
        <taxon>Metamycoplasma</taxon>
    </lineage>
</organism>
<reference evidence="10" key="1">
    <citation type="submission" date="2019-06" db="EMBL/GenBank/DDBJ databases">
        <title>Mycoplasma neophronis type strain whole genome sequence.</title>
        <authorList>
            <person name="Spergser J."/>
        </authorList>
    </citation>
    <scope>NUCLEOTIDE SEQUENCE [LARGE SCALE GENOMIC DNA]</scope>
    <source>
        <strain evidence="10">DSM 24097</strain>
    </source>
</reference>
<dbReference type="SUPFAM" id="SSF52943">
    <property type="entry name" value="ATP synthase (F1-ATPase), gamma subunit"/>
    <property type="match status" value="1"/>
</dbReference>
<keyword evidence="3" id="KW-0813">Transport</keyword>
<evidence type="ECO:0000256" key="7">
    <source>
        <dbReference type="ARBA" id="ARBA00023196"/>
    </source>
</evidence>
<gene>
    <name evidence="10" type="ORF">FJR74_01310</name>
</gene>
<dbReference type="EMBL" id="VHHP01000003">
    <property type="protein sequence ID" value="TPR54063.1"/>
    <property type="molecule type" value="Genomic_DNA"/>
</dbReference>
<dbReference type="RefSeq" id="WP_140914751.1">
    <property type="nucleotide sequence ID" value="NZ_VHHP01000003.1"/>
</dbReference>
<keyword evidence="11" id="KW-1185">Reference proteome</keyword>
<keyword evidence="4" id="KW-0375">Hydrogen ion transport</keyword>
<keyword evidence="5" id="KW-0406">Ion transport</keyword>
<keyword evidence="9" id="KW-0175">Coiled coil</keyword>
<evidence type="ECO:0000256" key="4">
    <source>
        <dbReference type="ARBA" id="ARBA00022781"/>
    </source>
</evidence>
<evidence type="ECO:0000313" key="10">
    <source>
        <dbReference type="EMBL" id="TPR54063.1"/>
    </source>
</evidence>
<evidence type="ECO:0000256" key="5">
    <source>
        <dbReference type="ARBA" id="ARBA00023065"/>
    </source>
</evidence>
<dbReference type="Proteomes" id="UP000316851">
    <property type="component" value="Unassembled WGS sequence"/>
</dbReference>
<comment type="caution">
    <text evidence="10">The sequence shown here is derived from an EMBL/GenBank/DDBJ whole genome shotgun (WGS) entry which is preliminary data.</text>
</comment>
<evidence type="ECO:0000256" key="3">
    <source>
        <dbReference type="ARBA" id="ARBA00022448"/>
    </source>
</evidence>
<evidence type="ECO:0000256" key="1">
    <source>
        <dbReference type="ARBA" id="ARBA00004170"/>
    </source>
</evidence>
<evidence type="ECO:0008006" key="12">
    <source>
        <dbReference type="Google" id="ProtNLM"/>
    </source>
</evidence>
<evidence type="ECO:0000256" key="9">
    <source>
        <dbReference type="SAM" id="Coils"/>
    </source>
</evidence>
<protein>
    <recommendedName>
        <fullName evidence="12">ATP synthase gamma chain</fullName>
    </recommendedName>
</protein>
<evidence type="ECO:0000256" key="2">
    <source>
        <dbReference type="ARBA" id="ARBA00007681"/>
    </source>
</evidence>
<keyword evidence="7" id="KW-0139">CF(1)</keyword>
<evidence type="ECO:0000256" key="6">
    <source>
        <dbReference type="ARBA" id="ARBA00023136"/>
    </source>
</evidence>
<comment type="similarity">
    <text evidence="2">Belongs to the ATPase gamma chain family.</text>
</comment>
<name>A0ABY2Z582_9BACT</name>
<proteinExistence type="inferred from homology"/>
<comment type="subcellular location">
    <subcellularLocation>
        <location evidence="1">Membrane</location>
        <topology evidence="1">Peripheral membrane protein</topology>
    </subcellularLocation>
</comment>
<keyword evidence="8" id="KW-0066">ATP synthesis</keyword>
<accession>A0ABY2Z582</accession>
<keyword evidence="6" id="KW-0472">Membrane</keyword>
<feature type="coiled-coil region" evidence="9">
    <location>
        <begin position="254"/>
        <end position="293"/>
    </location>
</feature>